<evidence type="ECO:0000313" key="2">
    <source>
        <dbReference type="EMBL" id="GLS69018.1"/>
    </source>
</evidence>
<dbReference type="Proteomes" id="UP001157440">
    <property type="component" value="Unassembled WGS sequence"/>
</dbReference>
<reference evidence="3" key="1">
    <citation type="journal article" date="2019" name="Int. J. Syst. Evol. Microbiol.">
        <title>The Global Catalogue of Microorganisms (GCM) 10K type strain sequencing project: providing services to taxonomists for standard genome sequencing and annotation.</title>
        <authorList>
            <consortium name="The Broad Institute Genomics Platform"/>
            <consortium name="The Broad Institute Genome Sequencing Center for Infectious Disease"/>
            <person name="Wu L."/>
            <person name="Ma J."/>
        </authorList>
    </citation>
    <scope>NUCLEOTIDE SEQUENCE [LARGE SCALE GENOMIC DNA]</scope>
    <source>
        <strain evidence="3">NBRC 103632</strain>
    </source>
</reference>
<sequence>MEEAERRPDQEASAEEQEDGWDAKPGGKNLRGDTADHDAQDRRRHTVLHTQRSLKRAGRGWLGGSQRDALRVAYFALMA</sequence>
<protein>
    <submittedName>
        <fullName evidence="2">Uncharacterized protein</fullName>
    </submittedName>
</protein>
<proteinExistence type="predicted"/>
<gene>
    <name evidence="2" type="ORF">GCM10007890_10300</name>
</gene>
<feature type="compositionally biased region" description="Basic residues" evidence="1">
    <location>
        <begin position="42"/>
        <end position="52"/>
    </location>
</feature>
<name>A0AA37TJ97_9HYPH</name>
<evidence type="ECO:0000256" key="1">
    <source>
        <dbReference type="SAM" id="MobiDB-lite"/>
    </source>
</evidence>
<keyword evidence="3" id="KW-1185">Reference proteome</keyword>
<feature type="compositionally biased region" description="Basic and acidic residues" evidence="1">
    <location>
        <begin position="1"/>
        <end position="10"/>
    </location>
</feature>
<dbReference type="AlphaFoldDB" id="A0AA37TJ97"/>
<comment type="caution">
    <text evidence="2">The sequence shown here is derived from an EMBL/GenBank/DDBJ whole genome shotgun (WGS) entry which is preliminary data.</text>
</comment>
<feature type="compositionally biased region" description="Basic and acidic residues" evidence="1">
    <location>
        <begin position="30"/>
        <end position="41"/>
    </location>
</feature>
<evidence type="ECO:0000313" key="3">
    <source>
        <dbReference type="Proteomes" id="UP001157440"/>
    </source>
</evidence>
<dbReference type="RefSeq" id="WP_238199117.1">
    <property type="nucleotide sequence ID" value="NZ_BPQZ01000031.1"/>
</dbReference>
<feature type="region of interest" description="Disordered" evidence="1">
    <location>
        <begin position="1"/>
        <end position="52"/>
    </location>
</feature>
<dbReference type="EMBL" id="BSPL01000009">
    <property type="protein sequence ID" value="GLS69018.1"/>
    <property type="molecule type" value="Genomic_DNA"/>
</dbReference>
<accession>A0AA37TJ97</accession>
<organism evidence="2 3">
    <name type="scientific">Methylobacterium tardum</name>
    <dbReference type="NCBI Taxonomy" id="374432"/>
    <lineage>
        <taxon>Bacteria</taxon>
        <taxon>Pseudomonadati</taxon>
        <taxon>Pseudomonadota</taxon>
        <taxon>Alphaproteobacteria</taxon>
        <taxon>Hyphomicrobiales</taxon>
        <taxon>Methylobacteriaceae</taxon>
        <taxon>Methylobacterium</taxon>
    </lineage>
</organism>